<dbReference type="AlphaFoldDB" id="A0A0C1JKB8"/>
<dbReference type="Gene3D" id="3.40.50.10860">
    <property type="entry name" value="Leucine Dehydrogenase, chain A, domain 1"/>
    <property type="match status" value="1"/>
</dbReference>
<dbReference type="GO" id="GO:0009086">
    <property type="term" value="P:methionine biosynthetic process"/>
    <property type="evidence" value="ECO:0007669"/>
    <property type="project" value="UniProtKB-KW"/>
</dbReference>
<dbReference type="GO" id="GO:0005829">
    <property type="term" value="C:cytosol"/>
    <property type="evidence" value="ECO:0007669"/>
    <property type="project" value="TreeGrafter"/>
</dbReference>
<dbReference type="InterPro" id="IPR020631">
    <property type="entry name" value="THF_DH/CycHdrlase_NAD-bd_dom"/>
</dbReference>
<dbReference type="SUPFAM" id="SSF51735">
    <property type="entry name" value="NAD(P)-binding Rossmann-fold domains"/>
    <property type="match status" value="1"/>
</dbReference>
<feature type="binding site" evidence="12">
    <location>
        <begin position="180"/>
        <end position="182"/>
    </location>
    <ligand>
        <name>NADP(+)</name>
        <dbReference type="ChEBI" id="CHEBI:58349"/>
    </ligand>
</feature>
<comment type="caution">
    <text evidence="15">The sequence shown here is derived from an EMBL/GenBank/DDBJ whole genome shotgun (WGS) entry which is preliminary data.</text>
</comment>
<dbReference type="FunFam" id="3.40.50.10860:FF:000005">
    <property type="entry name" value="C-1-tetrahydrofolate synthase, cytoplasmic, putative"/>
    <property type="match status" value="1"/>
</dbReference>
<feature type="binding site" evidence="12">
    <location>
        <position position="250"/>
    </location>
    <ligand>
        <name>NADP(+)</name>
        <dbReference type="ChEBI" id="CHEBI:58349"/>
    </ligand>
</feature>
<dbReference type="Pfam" id="PF00763">
    <property type="entry name" value="THF_DHG_CYH"/>
    <property type="match status" value="1"/>
</dbReference>
<evidence type="ECO:0000256" key="3">
    <source>
        <dbReference type="ARBA" id="ARBA00022563"/>
    </source>
</evidence>
<dbReference type="GO" id="GO:0006164">
    <property type="term" value="P:purine nucleotide biosynthetic process"/>
    <property type="evidence" value="ECO:0007669"/>
    <property type="project" value="UniProtKB-KW"/>
</dbReference>
<evidence type="ECO:0000313" key="15">
    <source>
        <dbReference type="EMBL" id="KIC71735.1"/>
    </source>
</evidence>
<dbReference type="PATRIC" id="fig|362787.3.peg.1238"/>
<dbReference type="PANTHER" id="PTHR48099:SF5">
    <property type="entry name" value="C-1-TETRAHYDROFOLATE SYNTHASE, CYTOPLASMIC"/>
    <property type="match status" value="1"/>
</dbReference>
<comment type="subunit">
    <text evidence="2 12">Homodimer.</text>
</comment>
<keyword evidence="11 12" id="KW-0511">Multifunctional enzyme</keyword>
<reference evidence="15 16" key="1">
    <citation type="journal article" date="2014" name="Mol. Biol. Evol.">
        <title>Massive expansion of Ubiquitination-related gene families within the Chlamydiae.</title>
        <authorList>
            <person name="Domman D."/>
            <person name="Collingro A."/>
            <person name="Lagkouvardos I."/>
            <person name="Gehre L."/>
            <person name="Weinmaier T."/>
            <person name="Rattei T."/>
            <person name="Subtil A."/>
            <person name="Horn M."/>
        </authorList>
    </citation>
    <scope>NUCLEOTIDE SEQUENCE [LARGE SCALE GENOMIC DNA]</scope>
    <source>
        <strain evidence="15 16">EI2</strain>
    </source>
</reference>
<dbReference type="Proteomes" id="UP000031465">
    <property type="component" value="Unassembled WGS sequence"/>
</dbReference>
<evidence type="ECO:0000256" key="1">
    <source>
        <dbReference type="ARBA" id="ARBA00004777"/>
    </source>
</evidence>
<dbReference type="GO" id="GO:0004477">
    <property type="term" value="F:methenyltetrahydrofolate cyclohydrolase activity"/>
    <property type="evidence" value="ECO:0007669"/>
    <property type="project" value="UniProtKB-UniRule"/>
</dbReference>
<dbReference type="InterPro" id="IPR046346">
    <property type="entry name" value="Aminoacid_DH-like_N_sf"/>
</dbReference>
<comment type="catalytic activity">
    <reaction evidence="12">
        <text>(6R)-5,10-methenyltetrahydrofolate + H2O = (6R)-10-formyltetrahydrofolate + H(+)</text>
        <dbReference type="Rhea" id="RHEA:23700"/>
        <dbReference type="ChEBI" id="CHEBI:15377"/>
        <dbReference type="ChEBI" id="CHEBI:15378"/>
        <dbReference type="ChEBI" id="CHEBI:57455"/>
        <dbReference type="ChEBI" id="CHEBI:195366"/>
        <dbReference type="EC" id="3.5.4.9"/>
    </reaction>
</comment>
<dbReference type="GO" id="GO:0035999">
    <property type="term" value="P:tetrahydrofolate interconversion"/>
    <property type="evidence" value="ECO:0007669"/>
    <property type="project" value="UniProtKB-UniRule"/>
</dbReference>
<feature type="domain" description="Tetrahydrofolate dehydrogenase/cyclohydrolase catalytic" evidence="13">
    <location>
        <begin position="22"/>
        <end position="134"/>
    </location>
</feature>
<dbReference type="EMBL" id="JSAN01000074">
    <property type="protein sequence ID" value="KIC71735.1"/>
    <property type="molecule type" value="Genomic_DNA"/>
</dbReference>
<dbReference type="HAMAP" id="MF_01576">
    <property type="entry name" value="THF_DHG_CYH"/>
    <property type="match status" value="1"/>
</dbReference>
<dbReference type="CDD" id="cd01080">
    <property type="entry name" value="NAD_bind_m-THF_DH_Cyclohyd"/>
    <property type="match status" value="1"/>
</dbReference>
<dbReference type="EC" id="3.5.4.9" evidence="12"/>
<keyword evidence="7 12" id="KW-0521">NADP</keyword>
<evidence type="ECO:0000259" key="13">
    <source>
        <dbReference type="Pfam" id="PF00763"/>
    </source>
</evidence>
<dbReference type="InterPro" id="IPR036291">
    <property type="entry name" value="NAD(P)-bd_dom_sf"/>
</dbReference>
<keyword evidence="4 12" id="KW-0028">Amino-acid biosynthesis</keyword>
<dbReference type="GO" id="GO:0004488">
    <property type="term" value="F:methylenetetrahydrofolate dehydrogenase (NADP+) activity"/>
    <property type="evidence" value="ECO:0007669"/>
    <property type="project" value="UniProtKB-UniRule"/>
</dbReference>
<keyword evidence="9 12" id="KW-0368">Histidine biosynthesis</keyword>
<sequence length="311" mass="34049">MRLIKTCYNNLLEKKRGNEMIIDGKRIAEEIQLEIKELIQQSLCRPPCLAVLIVGSHPASQIYVNRKTAACKAVGIASIKCELPFTISEEELIREVEKLNVNPQIDGILVQLPLPPHINSNRVNYHIDPQKDVDGFHPLNVGKMLIGELDGFLPCTPFGIKTLLERTGIEVCGKHALIIGRSNIVGKPMAALLMQSYPGGNATVTVAHRYTKNLKELCLQADLIIVAIGQPKLITADMVKEGVIIVDVGINKIHDSSKKNGYQIVGDVDFVNVAPKCAFITPVPGGVGPMTIAMLLYNTLLSYSKSQNLNL</sequence>
<evidence type="ECO:0000256" key="4">
    <source>
        <dbReference type="ARBA" id="ARBA00022605"/>
    </source>
</evidence>
<evidence type="ECO:0000313" key="16">
    <source>
        <dbReference type="Proteomes" id="UP000031465"/>
    </source>
</evidence>
<comment type="function">
    <text evidence="12">Catalyzes the oxidation of 5,10-methylenetetrahydrofolate to 5,10-methenyltetrahydrofolate and then the hydrolysis of 5,10-methenyltetrahydrofolate to 10-formyltetrahydrofolate.</text>
</comment>
<dbReference type="InterPro" id="IPR000672">
    <property type="entry name" value="THF_DH/CycHdrlase"/>
</dbReference>
<evidence type="ECO:0000256" key="5">
    <source>
        <dbReference type="ARBA" id="ARBA00022755"/>
    </source>
</evidence>
<comment type="catalytic activity">
    <reaction evidence="12">
        <text>(6R)-5,10-methylene-5,6,7,8-tetrahydrofolate + NADP(+) = (6R)-5,10-methenyltetrahydrofolate + NADPH</text>
        <dbReference type="Rhea" id="RHEA:22812"/>
        <dbReference type="ChEBI" id="CHEBI:15636"/>
        <dbReference type="ChEBI" id="CHEBI:57455"/>
        <dbReference type="ChEBI" id="CHEBI:57783"/>
        <dbReference type="ChEBI" id="CHEBI:58349"/>
        <dbReference type="EC" id="1.5.1.5"/>
    </reaction>
</comment>
<proteinExistence type="inferred from homology"/>
<evidence type="ECO:0000256" key="6">
    <source>
        <dbReference type="ARBA" id="ARBA00022801"/>
    </source>
</evidence>
<feature type="domain" description="Tetrahydrofolate dehydrogenase/cyclohydrolase NAD(P)-binding" evidence="14">
    <location>
        <begin position="154"/>
        <end position="305"/>
    </location>
</feature>
<comment type="pathway">
    <text evidence="1 12">One-carbon metabolism; tetrahydrofolate interconversion.</text>
</comment>
<keyword evidence="6 12" id="KW-0378">Hydrolase</keyword>
<dbReference type="GO" id="GO:0000105">
    <property type="term" value="P:L-histidine biosynthetic process"/>
    <property type="evidence" value="ECO:0007669"/>
    <property type="project" value="UniProtKB-KW"/>
</dbReference>
<dbReference type="EC" id="1.5.1.5" evidence="12"/>
<keyword evidence="5 12" id="KW-0658">Purine biosynthesis</keyword>
<evidence type="ECO:0000256" key="8">
    <source>
        <dbReference type="ARBA" id="ARBA00023002"/>
    </source>
</evidence>
<dbReference type="Gene3D" id="3.40.50.720">
    <property type="entry name" value="NAD(P)-binding Rossmann-like Domain"/>
    <property type="match status" value="1"/>
</dbReference>
<gene>
    <name evidence="12 15" type="primary">folD</name>
    <name evidence="15" type="ORF">DB44_DB00030</name>
</gene>
<dbReference type="PROSITE" id="PS00767">
    <property type="entry name" value="THF_DHG_CYH_2"/>
    <property type="match status" value="1"/>
</dbReference>
<evidence type="ECO:0000256" key="2">
    <source>
        <dbReference type="ARBA" id="ARBA00011738"/>
    </source>
</evidence>
<dbReference type="Pfam" id="PF02882">
    <property type="entry name" value="THF_DHG_CYH_C"/>
    <property type="match status" value="1"/>
</dbReference>
<evidence type="ECO:0000256" key="10">
    <source>
        <dbReference type="ARBA" id="ARBA00023167"/>
    </source>
</evidence>
<evidence type="ECO:0000256" key="12">
    <source>
        <dbReference type="HAMAP-Rule" id="MF_01576"/>
    </source>
</evidence>
<dbReference type="PANTHER" id="PTHR48099">
    <property type="entry name" value="C-1-TETRAHYDROFOLATE SYNTHASE, CYTOPLASMIC-RELATED"/>
    <property type="match status" value="1"/>
</dbReference>
<keyword evidence="8 12" id="KW-0560">Oxidoreductase</keyword>
<comment type="caution">
    <text evidence="12">Lacks conserved residue(s) required for the propagation of feature annotation.</text>
</comment>
<comment type="similarity">
    <text evidence="12">Belongs to the tetrahydrofolate dehydrogenase/cyclohydrolase family.</text>
</comment>
<name>A0A0C1JKB8_9BACT</name>
<evidence type="ECO:0000256" key="9">
    <source>
        <dbReference type="ARBA" id="ARBA00023102"/>
    </source>
</evidence>
<dbReference type="UniPathway" id="UPA00193"/>
<keyword evidence="10 12" id="KW-0486">Methionine biosynthesis</keyword>
<dbReference type="PROSITE" id="PS00766">
    <property type="entry name" value="THF_DHG_CYH_1"/>
    <property type="match status" value="1"/>
</dbReference>
<dbReference type="SUPFAM" id="SSF53223">
    <property type="entry name" value="Aminoacid dehydrogenase-like, N-terminal domain"/>
    <property type="match status" value="1"/>
</dbReference>
<evidence type="ECO:0000256" key="7">
    <source>
        <dbReference type="ARBA" id="ARBA00022857"/>
    </source>
</evidence>
<dbReference type="InterPro" id="IPR020630">
    <property type="entry name" value="THF_DH/CycHdrlase_cat_dom"/>
</dbReference>
<dbReference type="InterPro" id="IPR020867">
    <property type="entry name" value="THF_DH/CycHdrlase_CS"/>
</dbReference>
<protein>
    <recommendedName>
        <fullName evidence="12">Bifunctional protein FolD</fullName>
    </recommendedName>
    <domain>
        <recommendedName>
            <fullName evidence="12">Methylenetetrahydrofolate dehydrogenase</fullName>
            <ecNumber evidence="12">1.5.1.5</ecNumber>
        </recommendedName>
    </domain>
    <domain>
        <recommendedName>
            <fullName evidence="12">Methenyltetrahydrofolate cyclohydrolase</fullName>
            <ecNumber evidence="12">3.5.4.9</ecNumber>
        </recommendedName>
    </domain>
</protein>
<dbReference type="PRINTS" id="PR00085">
    <property type="entry name" value="THFDHDRGNASE"/>
</dbReference>
<evidence type="ECO:0000256" key="11">
    <source>
        <dbReference type="ARBA" id="ARBA00023268"/>
    </source>
</evidence>
<accession>A0A0C1JKB8</accession>
<dbReference type="FunFam" id="3.40.50.720:FF:000189">
    <property type="entry name" value="Bifunctional protein FolD"/>
    <property type="match status" value="1"/>
</dbReference>
<organism evidence="15 16">
    <name type="scientific">Candidatus Protochlamydia amoebophila</name>
    <dbReference type="NCBI Taxonomy" id="362787"/>
    <lineage>
        <taxon>Bacteria</taxon>
        <taxon>Pseudomonadati</taxon>
        <taxon>Chlamydiota</taxon>
        <taxon>Chlamydiia</taxon>
        <taxon>Parachlamydiales</taxon>
        <taxon>Parachlamydiaceae</taxon>
        <taxon>Candidatus Protochlamydia</taxon>
    </lineage>
</organism>
<dbReference type="NCBIfam" id="NF010783">
    <property type="entry name" value="PRK14186.1"/>
    <property type="match status" value="1"/>
</dbReference>
<evidence type="ECO:0000259" key="14">
    <source>
        <dbReference type="Pfam" id="PF02882"/>
    </source>
</evidence>
<keyword evidence="3 12" id="KW-0554">One-carbon metabolism</keyword>